<accession>A0A6A5YII2</accession>
<dbReference type="OrthoDB" id="2016913at2759"/>
<evidence type="ECO:0000256" key="3">
    <source>
        <dbReference type="ARBA" id="ARBA00022448"/>
    </source>
</evidence>
<evidence type="ECO:0000256" key="1">
    <source>
        <dbReference type="ARBA" id="ARBA00004123"/>
    </source>
</evidence>
<dbReference type="EMBL" id="ML977359">
    <property type="protein sequence ID" value="KAF2106783.1"/>
    <property type="molecule type" value="Genomic_DNA"/>
</dbReference>
<sequence length="1028" mass="115258">MAEGAVQPPANQNFPLSLQEIEGLVKSLYDPGHAKKITETEATLRVLQRSPQGWDIGDALLNSTDENVRFFGALTFTIKLNADSAGLSEEDSRQLLSKLIHHLATHPSSSISTRKLCSTLAQYFCKPISNWTHCIRSLALSFAQQHAILDDALENYPPTRDILLRLSDQQIMALLEFAMNMADEAKKISNAPNRSPHQRMVSNLEDVEALLHVSFGRGINYSSSTSNGREHDDSMALGEKICQTSLKCFVGWVFYAQSEVKEEPEKLRHLRSVTEFSFTCLESGIDDAADLIAELLENFPQFFEPKQQELLWSSLMSPWGIEILKELGIETPALARIIVAYGQILLDSKVLYKEPDNPHHQQVMSVLHELLKYPDVVGMEDDVAPVMLDFWSNYVSTINEENFQYLEETGKPAWLQQATANVFQVVSEFLQKIIFPPLRVTREWVSDYKQTFKIFRVDVRDIFEEAYDVLRDAMLNQFIDFTVRALDASNWQELEAGIFCLNSIAEPLQDPADAQLLPLFERPLFSVITGTSEVPSYTKRTAVEMVAAFNSFFLRNPQFLPQVLPFLLSALAQPSVAHGAAKSFASLCSECRKSLTGELPSFFQMYDQFLSYPTAEEFTKSRVLEGIAAIVQALDTDEQRLVGLQQLFQHVANDAMQAIKVTREGNDAEQGQVLALAALKCLAGIGKAMQASDEEVIDLEAEHQPSHYWTQGPGKEIQNQIINLVNYLTQVFPGSSEIVEAACNVLRAGYKEAVPGPFVLPAPATIDFIAKTNMQNPRLTYVLETACCWISSHKLDKTGDFQVQAQRLLRHVVSILQALQHPRNDPEVSVGCIELIQKFITTNAQILTAEDPEILKGVFDFSIECLKSPEVLPKRAAAQLWKEIFELTGKTTNKDQSTGQDIVNHFGAAVTFALIYNVCGEVDQSSLEHIVIPLRKLIQSDRNARTYITNALAEQPLILRIKEDLATEGILRKFIESLIRNARNSTAFKESVKEFWQRCKQIQMQLAPQMLHPGHPAHFQALAAAHGL</sequence>
<evidence type="ECO:0000313" key="6">
    <source>
        <dbReference type="EMBL" id="KAF2106783.1"/>
    </source>
</evidence>
<proteinExistence type="inferred from homology"/>
<keyword evidence="3" id="KW-0813">Transport</keyword>
<evidence type="ECO:0000256" key="5">
    <source>
        <dbReference type="ARBA" id="ARBA00023242"/>
    </source>
</evidence>
<dbReference type="PANTHER" id="PTHR12363">
    <property type="entry name" value="TRANSPORTIN 3 AND IMPORTIN 13"/>
    <property type="match status" value="1"/>
</dbReference>
<dbReference type="InterPro" id="IPR016024">
    <property type="entry name" value="ARM-type_fold"/>
</dbReference>
<dbReference type="InterPro" id="IPR057942">
    <property type="entry name" value="TPR_TNPO3_IPO13_3rd"/>
</dbReference>
<name>A0A6A5YII2_9PLEO</name>
<keyword evidence="7" id="KW-1185">Reference proteome</keyword>
<keyword evidence="5" id="KW-0539">Nucleus</keyword>
<dbReference type="Pfam" id="PF24140">
    <property type="entry name" value="TPR_TNPO3_IPO13_3rd"/>
    <property type="match status" value="1"/>
</dbReference>
<dbReference type="SUPFAM" id="SSF48371">
    <property type="entry name" value="ARM repeat"/>
    <property type="match status" value="1"/>
</dbReference>
<dbReference type="InterPro" id="IPR011989">
    <property type="entry name" value="ARM-like"/>
</dbReference>
<dbReference type="GO" id="GO:0006606">
    <property type="term" value="P:protein import into nucleus"/>
    <property type="evidence" value="ECO:0007669"/>
    <property type="project" value="TreeGrafter"/>
</dbReference>
<evidence type="ECO:0000256" key="2">
    <source>
        <dbReference type="ARBA" id="ARBA00007991"/>
    </source>
</evidence>
<dbReference type="Proteomes" id="UP000799770">
    <property type="component" value="Unassembled WGS sequence"/>
</dbReference>
<dbReference type="GO" id="GO:0005737">
    <property type="term" value="C:cytoplasm"/>
    <property type="evidence" value="ECO:0007669"/>
    <property type="project" value="TreeGrafter"/>
</dbReference>
<dbReference type="InterPro" id="IPR051345">
    <property type="entry name" value="Importin_beta-like_NTR"/>
</dbReference>
<protein>
    <submittedName>
        <fullName evidence="6">Armadillo-type protein</fullName>
    </submittedName>
</protein>
<evidence type="ECO:0000313" key="7">
    <source>
        <dbReference type="Proteomes" id="UP000799770"/>
    </source>
</evidence>
<keyword evidence="4" id="KW-0653">Protein transport</keyword>
<reference evidence="6" key="1">
    <citation type="journal article" date="2020" name="Stud. Mycol.">
        <title>101 Dothideomycetes genomes: a test case for predicting lifestyles and emergence of pathogens.</title>
        <authorList>
            <person name="Haridas S."/>
            <person name="Albert R."/>
            <person name="Binder M."/>
            <person name="Bloem J."/>
            <person name="Labutti K."/>
            <person name="Salamov A."/>
            <person name="Andreopoulos B."/>
            <person name="Baker S."/>
            <person name="Barry K."/>
            <person name="Bills G."/>
            <person name="Bluhm B."/>
            <person name="Cannon C."/>
            <person name="Castanera R."/>
            <person name="Culley D."/>
            <person name="Daum C."/>
            <person name="Ezra D."/>
            <person name="Gonzalez J."/>
            <person name="Henrissat B."/>
            <person name="Kuo A."/>
            <person name="Liang C."/>
            <person name="Lipzen A."/>
            <person name="Lutzoni F."/>
            <person name="Magnuson J."/>
            <person name="Mondo S."/>
            <person name="Nolan M."/>
            <person name="Ohm R."/>
            <person name="Pangilinan J."/>
            <person name="Park H.-J."/>
            <person name="Ramirez L."/>
            <person name="Alfaro M."/>
            <person name="Sun H."/>
            <person name="Tritt A."/>
            <person name="Yoshinaga Y."/>
            <person name="Zwiers L.-H."/>
            <person name="Turgeon B."/>
            <person name="Goodwin S."/>
            <person name="Spatafora J."/>
            <person name="Crous P."/>
            <person name="Grigoriev I."/>
        </authorList>
    </citation>
    <scope>NUCLEOTIDE SEQUENCE</scope>
    <source>
        <strain evidence="6">CBS 627.86</strain>
    </source>
</reference>
<dbReference type="AlphaFoldDB" id="A0A6A5YII2"/>
<evidence type="ECO:0000256" key="4">
    <source>
        <dbReference type="ARBA" id="ARBA00022927"/>
    </source>
</evidence>
<dbReference type="Gene3D" id="1.25.10.10">
    <property type="entry name" value="Leucine-rich Repeat Variant"/>
    <property type="match status" value="1"/>
</dbReference>
<comment type="subcellular location">
    <subcellularLocation>
        <location evidence="1">Nucleus</location>
    </subcellularLocation>
</comment>
<comment type="similarity">
    <text evidence="2">Belongs to the importin beta family.</text>
</comment>
<dbReference type="GO" id="GO:0005634">
    <property type="term" value="C:nucleus"/>
    <property type="evidence" value="ECO:0007669"/>
    <property type="project" value="UniProtKB-SubCell"/>
</dbReference>
<organism evidence="6 7">
    <name type="scientific">Lophiotrema nucula</name>
    <dbReference type="NCBI Taxonomy" id="690887"/>
    <lineage>
        <taxon>Eukaryota</taxon>
        <taxon>Fungi</taxon>
        <taxon>Dikarya</taxon>
        <taxon>Ascomycota</taxon>
        <taxon>Pezizomycotina</taxon>
        <taxon>Dothideomycetes</taxon>
        <taxon>Pleosporomycetidae</taxon>
        <taxon>Pleosporales</taxon>
        <taxon>Lophiotremataceae</taxon>
        <taxon>Lophiotrema</taxon>
    </lineage>
</organism>
<gene>
    <name evidence="6" type="ORF">BDV96DRAFT_507239</name>
</gene>
<dbReference type="PANTHER" id="PTHR12363:SF33">
    <property type="entry name" value="IMPORTIN-13"/>
    <property type="match status" value="1"/>
</dbReference>